<accession>A0ABS8D4S7</accession>
<comment type="caution">
    <text evidence="3">The sequence shown here is derived from an EMBL/GenBank/DDBJ whole genome shotgun (WGS) entry which is preliminary data.</text>
</comment>
<dbReference type="InterPro" id="IPR025235">
    <property type="entry name" value="DUF4178"/>
</dbReference>
<dbReference type="Proteomes" id="UP001165395">
    <property type="component" value="Unassembled WGS sequence"/>
</dbReference>
<evidence type="ECO:0000313" key="3">
    <source>
        <dbReference type="EMBL" id="MCB6183182.1"/>
    </source>
</evidence>
<dbReference type="EMBL" id="JAJBZT010000003">
    <property type="protein sequence ID" value="MCB6183182.1"/>
    <property type="molecule type" value="Genomic_DNA"/>
</dbReference>
<name>A0ABS8D4S7_9NEIS</name>
<feature type="transmembrane region" description="Helical" evidence="1">
    <location>
        <begin position="436"/>
        <end position="459"/>
    </location>
</feature>
<evidence type="ECO:0000256" key="1">
    <source>
        <dbReference type="SAM" id="Phobius"/>
    </source>
</evidence>
<reference evidence="3" key="1">
    <citation type="submission" date="2021-10" db="EMBL/GenBank/DDBJ databases">
        <title>The complete genome sequence of Leeia sp. TBRC 13508.</title>
        <authorList>
            <person name="Charoenyingcharoen P."/>
            <person name="Yukphan P."/>
        </authorList>
    </citation>
    <scope>NUCLEOTIDE SEQUENCE</scope>
    <source>
        <strain evidence="3">TBRC 13508</strain>
    </source>
</reference>
<dbReference type="Pfam" id="PF13785">
    <property type="entry name" value="DUF4178"/>
    <property type="match status" value="2"/>
</dbReference>
<evidence type="ECO:0000259" key="2">
    <source>
        <dbReference type="Pfam" id="PF13785"/>
    </source>
</evidence>
<feature type="domain" description="DUF4178" evidence="2">
    <location>
        <begin position="35"/>
        <end position="170"/>
    </location>
</feature>
<gene>
    <name evidence="3" type="ORF">LIN78_06460</name>
</gene>
<sequence length="460" mass="50895">MAVCEYCQTTILQHGASVEMAGKMSAILEDYSPIQIGTSGIFNGNAFQTIGRIQLRYEDGFWNEWYIWFDDGTTGWLSDASNQFVITLSDGEVSNPPTFESLIPGSIFSHKQSLFIASDVRTARCTSGEGELPFVVAEGWELKAADFRSRNLFLTLDYSESTSPECFVGKAGSVEEFKLQNLRTDDIIAEKAGRIKNKLSSLSCPACGSAIQFVPGVAAQLVCPSCQSTIDATPEQAVILSKKKAEASVFSTLKLGDVATILGIKYTLIGCMRCLEVGEENSNWWEYLLFHPRKGFLWLVESDSGWEQVNVLNNWPAKQSGKEVNYNSLSYQHLYDYQSKVTYAAGAFNWRVNIGDTSHISDFGKGDQKLTLEKTENELSWSLAKKLPAKTVGAWFGQTLEETAQSTEDNSAELIEIAKVFSFLFVMANVVLQDELAIGTIILGLVLLWIPVLFAKLIVK</sequence>
<keyword evidence="4" id="KW-1185">Reference proteome</keyword>
<protein>
    <submittedName>
        <fullName evidence="3">DUF4178 domain-containing protein</fullName>
    </submittedName>
</protein>
<dbReference type="RefSeq" id="WP_227179710.1">
    <property type="nucleotide sequence ID" value="NZ_JAJBZT010000003.1"/>
</dbReference>
<organism evidence="3 4">
    <name type="scientific">Leeia speluncae</name>
    <dbReference type="NCBI Taxonomy" id="2884804"/>
    <lineage>
        <taxon>Bacteria</taxon>
        <taxon>Pseudomonadati</taxon>
        <taxon>Pseudomonadota</taxon>
        <taxon>Betaproteobacteria</taxon>
        <taxon>Neisseriales</taxon>
        <taxon>Leeiaceae</taxon>
        <taxon>Leeia</taxon>
    </lineage>
</organism>
<feature type="domain" description="DUF4178" evidence="2">
    <location>
        <begin position="254"/>
        <end position="388"/>
    </location>
</feature>
<keyword evidence="1" id="KW-0812">Transmembrane</keyword>
<evidence type="ECO:0000313" key="4">
    <source>
        <dbReference type="Proteomes" id="UP001165395"/>
    </source>
</evidence>
<keyword evidence="1" id="KW-0472">Membrane</keyword>
<proteinExistence type="predicted"/>
<keyword evidence="1" id="KW-1133">Transmembrane helix</keyword>